<dbReference type="GO" id="GO:0005793">
    <property type="term" value="C:endoplasmic reticulum-Golgi intermediate compartment"/>
    <property type="evidence" value="ECO:0007669"/>
    <property type="project" value="TreeGrafter"/>
</dbReference>
<reference evidence="19" key="1">
    <citation type="journal article" date="2006" name="Proc. Natl. Acad. Sci. U.S.A.">
        <title>Genome analysis of the smallest free-living eukaryote Ostreococcus tauri unveils many unique features.</title>
        <authorList>
            <person name="Derelle E."/>
            <person name="Ferraz C."/>
            <person name="Rombauts S."/>
            <person name="Rouze P."/>
            <person name="Worden A.Z."/>
            <person name="Robbens S."/>
            <person name="Partensky F."/>
            <person name="Degroeve S."/>
            <person name="Echeynie S."/>
            <person name="Cooke R."/>
            <person name="Saeys Y."/>
            <person name="Wuyts J."/>
            <person name="Jabbari K."/>
            <person name="Bowler C."/>
            <person name="Panaud O."/>
            <person name="Piegu B."/>
            <person name="Ball S.G."/>
            <person name="Ral J.-P."/>
            <person name="Bouget F.-Y."/>
            <person name="Piganeau G."/>
            <person name="De Baets B."/>
            <person name="Picard A."/>
            <person name="Delseny M."/>
            <person name="Demaille J."/>
            <person name="Van de Peer Y."/>
            <person name="Moreau H."/>
        </authorList>
    </citation>
    <scope>NUCLEOTIDE SEQUENCE [LARGE SCALE GENOMIC DNA]</scope>
    <source>
        <strain evidence="19">OTTH 0595 / CCAP 157/2 / RCC745</strain>
    </source>
</reference>
<comment type="similarity">
    <text evidence="3">Belongs to the COPG family.</text>
</comment>
<dbReference type="AlphaFoldDB" id="A0A090MDN5"/>
<dbReference type="GeneID" id="9837030"/>
<evidence type="ECO:0000259" key="16">
    <source>
        <dbReference type="Pfam" id="PF08752"/>
    </source>
</evidence>
<evidence type="ECO:0000256" key="5">
    <source>
        <dbReference type="ARBA" id="ARBA00022448"/>
    </source>
</evidence>
<name>A0A090MDN5_OSTTA</name>
<dbReference type="GO" id="GO:0006888">
    <property type="term" value="P:endoplasmic reticulum to Golgi vesicle-mediated transport"/>
    <property type="evidence" value="ECO:0007669"/>
    <property type="project" value="TreeGrafter"/>
</dbReference>
<dbReference type="FunFam" id="2.60.40.1480:FF:000001">
    <property type="entry name" value="Coatomer subunit gamma"/>
    <property type="match status" value="1"/>
</dbReference>
<dbReference type="GO" id="GO:0009306">
    <property type="term" value="P:protein secretion"/>
    <property type="evidence" value="ECO:0007669"/>
    <property type="project" value="TreeGrafter"/>
</dbReference>
<dbReference type="InterPro" id="IPR037067">
    <property type="entry name" value="Coatomer_gsu_app_sf"/>
</dbReference>
<comment type="subunit">
    <text evidence="4">Oligomeric complex that consists of at least the alpha, beta, beta', gamma, delta, epsilon and zeta subunits.</text>
</comment>
<dbReference type="InterPro" id="IPR016024">
    <property type="entry name" value="ARM-type_fold"/>
</dbReference>
<dbReference type="InterPro" id="IPR013041">
    <property type="entry name" value="Clathrin_app_Ig-like_sf"/>
</dbReference>
<dbReference type="PANTHER" id="PTHR10261">
    <property type="entry name" value="COATOMER SUBUNIT GAMMA"/>
    <property type="match status" value="1"/>
</dbReference>
<dbReference type="InterPro" id="IPR002553">
    <property type="entry name" value="Clathrin/coatomer_adapt-like_N"/>
</dbReference>
<evidence type="ECO:0000259" key="15">
    <source>
        <dbReference type="Pfam" id="PF01602"/>
    </source>
</evidence>
<dbReference type="GO" id="GO:0006886">
    <property type="term" value="P:intracellular protein transport"/>
    <property type="evidence" value="ECO:0007669"/>
    <property type="project" value="InterPro"/>
</dbReference>
<dbReference type="Gene3D" id="1.25.10.10">
    <property type="entry name" value="Leucine-rich Repeat Variant"/>
    <property type="match status" value="1"/>
</dbReference>
<keyword evidence="9" id="KW-0653">Protein transport</keyword>
<evidence type="ECO:0000256" key="3">
    <source>
        <dbReference type="ARBA" id="ARBA00010720"/>
    </source>
</evidence>
<keyword evidence="6" id="KW-0963">Cytoplasm</keyword>
<keyword evidence="19" id="KW-1185">Reference proteome</keyword>
<evidence type="ECO:0000256" key="2">
    <source>
        <dbReference type="ARBA" id="ARBA00004347"/>
    </source>
</evidence>
<dbReference type="PIRSF" id="PIRSF037093">
    <property type="entry name" value="Coatomer_gamma_subunit"/>
    <property type="match status" value="1"/>
</dbReference>
<organism evidence="18 19">
    <name type="scientific">Ostreococcus tauri</name>
    <name type="common">Marine green alga</name>
    <dbReference type="NCBI Taxonomy" id="70448"/>
    <lineage>
        <taxon>Eukaryota</taxon>
        <taxon>Viridiplantae</taxon>
        <taxon>Chlorophyta</taxon>
        <taxon>Mamiellophyceae</taxon>
        <taxon>Mamiellales</taxon>
        <taxon>Bathycoccaceae</taxon>
        <taxon>Ostreococcus</taxon>
    </lineage>
</organism>
<keyword evidence="10" id="KW-0333">Golgi apparatus</keyword>
<evidence type="ECO:0000256" key="6">
    <source>
        <dbReference type="ARBA" id="ARBA00022490"/>
    </source>
</evidence>
<evidence type="ECO:0000256" key="12">
    <source>
        <dbReference type="ARBA" id="ARBA00023329"/>
    </source>
</evidence>
<feature type="domain" description="Coatomer subunit gamma C-terminal" evidence="17">
    <location>
        <begin position="752"/>
        <end position="863"/>
    </location>
</feature>
<dbReference type="InterPro" id="IPR017106">
    <property type="entry name" value="Coatomer_gsu"/>
</dbReference>
<dbReference type="RefSeq" id="XP_003075049.2">
    <property type="nucleotide sequence ID" value="XM_003075001.2"/>
</dbReference>
<proteinExistence type="inferred from homology"/>
<keyword evidence="7" id="KW-0677">Repeat</keyword>
<evidence type="ECO:0000313" key="19">
    <source>
        <dbReference type="Proteomes" id="UP000009170"/>
    </source>
</evidence>
<keyword evidence="5" id="KW-0813">Transport</keyword>
<dbReference type="InterPro" id="IPR009028">
    <property type="entry name" value="Coatomer/calthrin_app_sub_C"/>
</dbReference>
<dbReference type="InParanoid" id="A0A090MDN5"/>
<protein>
    <recommendedName>
        <fullName evidence="14">Gamma-coat protein</fullName>
    </recommendedName>
</protein>
<feature type="non-terminal residue" evidence="18">
    <location>
        <position position="1"/>
    </location>
</feature>
<dbReference type="OrthoDB" id="1074925at2759"/>
<evidence type="ECO:0000259" key="17">
    <source>
        <dbReference type="Pfam" id="PF16381"/>
    </source>
</evidence>
<dbReference type="STRING" id="70448.A0A090MDN5"/>
<dbReference type="EMBL" id="CAID01000002">
    <property type="protein sequence ID" value="CEG01036.1"/>
    <property type="molecule type" value="Genomic_DNA"/>
</dbReference>
<evidence type="ECO:0000256" key="13">
    <source>
        <dbReference type="ARBA" id="ARBA00025536"/>
    </source>
</evidence>
<evidence type="ECO:0000256" key="4">
    <source>
        <dbReference type="ARBA" id="ARBA00011775"/>
    </source>
</evidence>
<sequence>MSEFGRKRDEDSLEEISPFVGIEKGIVLQEARCFNDPQLDVRKCQQVITKLLYLNIQGELFTKNEITEIFFSVTKLFQSKSSNLRRMVYLIIKEICPSSDEVIIVTSSLMKDMNSKVDLYRANAIRVLCCIADAATLGQIERYLKQAIVDRSDAVSSAALVSATHLTHADVDIVRRWSSEIQEAINSTSPEVQFHALGLLYEIRKSDRLSINKLVAQLARTQLRSPLAQCLLIRYGAEVMRDSTEEAAVPLHAFLQSCLRHKSEIVVFESIRAITSQQDLAAHDLVSVVNVLKLLLSSPKPSARFASMRIMNKLAFKFPDLIANCNADIESLISDGNKSIATLAVTTLLKTGGEAIIDRLLSRIHSFMSDIQDDFKMMIVDSVRMTCIRCTHKYRVSLSFLSTYLREEGGFEYKQSIVRAIVQLFSAIPEAKELALSYLSEFIEDCEYTNLSCEVLYLLGEEAPSTNDPGKYLRYIFNRVILENPSTRAAAISAMANIGVHCEVLQDRILVLLRRCLFDADDEVRDRASSSIALFEKTSVRANESLTTGAISAFEQVLLAYCSSETEEPVNLQNVDTDQYEYVERSTCEMATSDEKTSTPSLPTCSNIASVPDFVNYGDIFKSSVRAELTEDETEYKISCIKHIFDKFIVFEFLCSNTIKEQTLTNVSVKMEPLSHDEFGEALIIPLSMMPFMTYGSTYSIFKRSKGQSLEERFACTLKFTSKEADPLTGLLEEEGYEDEYSIEDIQLHIIDYMRTIRVPDVNTAWNESASFVELGKSNIPVPSESLQSAVAHISSLLGLTPCVGKTVPRNSSSHLLYFTAELPDEERVHIKISLSFELQTGVSVSVACRALQEPVCMQVLDAL</sequence>
<dbReference type="FunCoup" id="A0A090MDN5">
    <property type="interactions" value="1988"/>
</dbReference>
<evidence type="ECO:0000313" key="18">
    <source>
        <dbReference type="EMBL" id="CEG01036.1"/>
    </source>
</evidence>
<dbReference type="Pfam" id="PF16381">
    <property type="entry name" value="Coatomer_g_Cpla"/>
    <property type="match status" value="1"/>
</dbReference>
<keyword evidence="11" id="KW-0472">Membrane</keyword>
<feature type="non-terminal residue" evidence="18">
    <location>
        <position position="864"/>
    </location>
</feature>
<dbReference type="FunFam" id="1.25.10.10:FF:000382">
    <property type="entry name" value="Coatomer subunit gamma"/>
    <property type="match status" value="1"/>
</dbReference>
<dbReference type="SUPFAM" id="SSF55711">
    <property type="entry name" value="Subdomain of clathrin and coatomer appendage domain"/>
    <property type="match status" value="1"/>
</dbReference>
<evidence type="ECO:0000256" key="10">
    <source>
        <dbReference type="ARBA" id="ARBA00023034"/>
    </source>
</evidence>
<keyword evidence="8" id="KW-0931">ER-Golgi transport</keyword>
<dbReference type="InterPro" id="IPR032154">
    <property type="entry name" value="Coatomer_g_Cpla"/>
</dbReference>
<dbReference type="GO" id="GO:0005198">
    <property type="term" value="F:structural molecule activity"/>
    <property type="evidence" value="ECO:0007669"/>
    <property type="project" value="InterPro"/>
</dbReference>
<dbReference type="InterPro" id="IPR012295">
    <property type="entry name" value="TBP_dom_sf"/>
</dbReference>
<dbReference type="Pfam" id="PF08752">
    <property type="entry name" value="COP-gamma_platf"/>
    <property type="match status" value="1"/>
</dbReference>
<evidence type="ECO:0000256" key="1">
    <source>
        <dbReference type="ARBA" id="ARBA00004255"/>
    </source>
</evidence>
<dbReference type="GO" id="GO:0030126">
    <property type="term" value="C:COPI vesicle coat"/>
    <property type="evidence" value="ECO:0007669"/>
    <property type="project" value="InterPro"/>
</dbReference>
<dbReference type="SUPFAM" id="SSF49348">
    <property type="entry name" value="Clathrin adaptor appendage domain"/>
    <property type="match status" value="1"/>
</dbReference>
<accession>A0A090MDN5</accession>
<dbReference type="PANTHER" id="PTHR10261:SF0">
    <property type="entry name" value="COATOMER SUBUNIT GAMMA-2"/>
    <property type="match status" value="1"/>
</dbReference>
<keyword evidence="12" id="KW-0968">Cytoplasmic vesicle</keyword>
<feature type="domain" description="Coatomer gamma subunit appendage Ig-like subdomain" evidence="16">
    <location>
        <begin position="606"/>
        <end position="748"/>
    </location>
</feature>
<dbReference type="Gene3D" id="2.60.40.1480">
    <property type="entry name" value="Coatomer, gamma subunit, appendage domain"/>
    <property type="match status" value="1"/>
</dbReference>
<evidence type="ECO:0000256" key="14">
    <source>
        <dbReference type="ARBA" id="ARBA00081297"/>
    </source>
</evidence>
<dbReference type="GO" id="GO:0005783">
    <property type="term" value="C:endoplasmic reticulum"/>
    <property type="evidence" value="ECO:0007669"/>
    <property type="project" value="TreeGrafter"/>
</dbReference>
<dbReference type="Proteomes" id="UP000009170">
    <property type="component" value="Unassembled WGS sequence"/>
</dbReference>
<evidence type="ECO:0000256" key="8">
    <source>
        <dbReference type="ARBA" id="ARBA00022892"/>
    </source>
</evidence>
<dbReference type="InterPro" id="IPR011989">
    <property type="entry name" value="ARM-like"/>
</dbReference>
<feature type="domain" description="Clathrin/coatomer adaptor adaptin-like N-terminal" evidence="15">
    <location>
        <begin position="24"/>
        <end position="537"/>
    </location>
</feature>
<evidence type="ECO:0000256" key="9">
    <source>
        <dbReference type="ARBA" id="ARBA00022927"/>
    </source>
</evidence>
<comment type="subcellular location">
    <subcellularLocation>
        <location evidence="2">Cytoplasmic vesicle</location>
        <location evidence="2">COPI-coated vesicle membrane</location>
        <topology evidence="2">Peripheral membrane protein</topology>
        <orientation evidence="2">Cytoplasmic side</orientation>
    </subcellularLocation>
    <subcellularLocation>
        <location evidence="1">Golgi apparatus membrane</location>
        <topology evidence="1">Peripheral membrane protein</topology>
        <orientation evidence="1">Cytoplasmic side</orientation>
    </subcellularLocation>
</comment>
<reference evidence="18 19" key="2">
    <citation type="journal article" date="2014" name="BMC Genomics">
        <title>An improved genome of the model marine alga Ostreococcus tauri unfolds by assessing Illumina de novo assemblies.</title>
        <authorList>
            <person name="Blanc-Mathieu R."/>
            <person name="Verhelst B."/>
            <person name="Derelle E."/>
            <person name="Rombauts S."/>
            <person name="Bouget F.Y."/>
            <person name="Carre I."/>
            <person name="Chateau A."/>
            <person name="Eyre-Walker A."/>
            <person name="Grimsley N."/>
            <person name="Moreau H."/>
            <person name="Piegu B."/>
            <person name="Rivals E."/>
            <person name="Schackwitz W."/>
            <person name="Van de Peer Y."/>
            <person name="Piganeau G."/>
        </authorList>
    </citation>
    <scope>NUCLEOTIDE SEQUENCE [LARGE SCALE GENOMIC DNA]</scope>
    <source>
        <strain evidence="19">OTTH 0595 / CCAP 157/2 / RCC745</strain>
    </source>
</reference>
<evidence type="ECO:0000256" key="7">
    <source>
        <dbReference type="ARBA" id="ARBA00022737"/>
    </source>
</evidence>
<dbReference type="GO" id="GO:0006891">
    <property type="term" value="P:intra-Golgi vesicle-mediated transport"/>
    <property type="evidence" value="ECO:0007669"/>
    <property type="project" value="TreeGrafter"/>
</dbReference>
<evidence type="ECO:0000256" key="11">
    <source>
        <dbReference type="ARBA" id="ARBA00023136"/>
    </source>
</evidence>
<comment type="function">
    <text evidence="13">The coatomer is a cytosolic protein complex that binds to dilysine motifs and reversibly associates with Golgi non-clathrin-coated vesicles, which further mediate biosynthetic protein transport from the ER, via the Golgi up to the trans Golgi network. Coatomer complex is required for budding from Golgi membranes, and is essential for the retrograde Golgi-to-ER transport of dilysine-tagged proteins.</text>
</comment>
<dbReference type="InterPro" id="IPR013040">
    <property type="entry name" value="Coatomer_gsu_app_Ig-like_dom"/>
</dbReference>
<dbReference type="Pfam" id="PF01602">
    <property type="entry name" value="Adaptin_N"/>
    <property type="match status" value="1"/>
</dbReference>
<gene>
    <name evidence="18" type="ORF">OT_ostta02g02420</name>
</gene>
<dbReference type="GO" id="GO:0000139">
    <property type="term" value="C:Golgi membrane"/>
    <property type="evidence" value="ECO:0007669"/>
    <property type="project" value="UniProtKB-SubCell"/>
</dbReference>
<dbReference type="Gene3D" id="3.30.310.10">
    <property type="entry name" value="TATA-Binding Protein"/>
    <property type="match status" value="1"/>
</dbReference>
<dbReference type="KEGG" id="ota:OT_ostta02g02420"/>
<comment type="caution">
    <text evidence="18">The sequence shown here is derived from an EMBL/GenBank/DDBJ whole genome shotgun (WGS) entry which is preliminary data.</text>
</comment>
<dbReference type="SUPFAM" id="SSF48371">
    <property type="entry name" value="ARM repeat"/>
    <property type="match status" value="1"/>
</dbReference>